<accession>G3IIT3</accession>
<organism evidence="1 2">
    <name type="scientific">Cricetulus griseus</name>
    <name type="common">Chinese hamster</name>
    <name type="synonym">Cricetulus barabensis griseus</name>
    <dbReference type="NCBI Taxonomy" id="10029"/>
    <lineage>
        <taxon>Eukaryota</taxon>
        <taxon>Metazoa</taxon>
        <taxon>Chordata</taxon>
        <taxon>Craniata</taxon>
        <taxon>Vertebrata</taxon>
        <taxon>Euteleostomi</taxon>
        <taxon>Mammalia</taxon>
        <taxon>Eutheria</taxon>
        <taxon>Euarchontoglires</taxon>
        <taxon>Glires</taxon>
        <taxon>Rodentia</taxon>
        <taxon>Myomorpha</taxon>
        <taxon>Muroidea</taxon>
        <taxon>Cricetidae</taxon>
        <taxon>Cricetinae</taxon>
        <taxon>Cricetulus</taxon>
    </lineage>
</organism>
<name>G3IIT3_CRIGR</name>
<dbReference type="EMBL" id="JH003109">
    <property type="protein sequence ID" value="EGW13100.1"/>
    <property type="molecule type" value="Genomic_DNA"/>
</dbReference>
<dbReference type="InParanoid" id="G3IIT3"/>
<dbReference type="AlphaFoldDB" id="G3IIT3"/>
<gene>
    <name evidence="1" type="ORF">I79_023758</name>
</gene>
<evidence type="ECO:0000313" key="1">
    <source>
        <dbReference type="EMBL" id="EGW13100.1"/>
    </source>
</evidence>
<proteinExistence type="predicted"/>
<sequence length="82" mass="9163">MVEELIPGMPTLHAQLQKWYMPLIPAPQAEARRSLSSKHTWSSKGFQDSQGCYTEKPCLGKIKVAYSPYKSSVQSGLPAWLP</sequence>
<protein>
    <submittedName>
        <fullName evidence="1">Uncharacterized protein</fullName>
    </submittedName>
</protein>
<evidence type="ECO:0000313" key="2">
    <source>
        <dbReference type="Proteomes" id="UP000001075"/>
    </source>
</evidence>
<reference evidence="2" key="1">
    <citation type="journal article" date="2011" name="Nat. Biotechnol.">
        <title>The genomic sequence of the Chinese hamster ovary (CHO)-K1 cell line.</title>
        <authorList>
            <person name="Xu X."/>
            <person name="Nagarajan H."/>
            <person name="Lewis N.E."/>
            <person name="Pan S."/>
            <person name="Cai Z."/>
            <person name="Liu X."/>
            <person name="Chen W."/>
            <person name="Xie M."/>
            <person name="Wang W."/>
            <person name="Hammond S."/>
            <person name="Andersen M.R."/>
            <person name="Neff N."/>
            <person name="Passarelli B."/>
            <person name="Koh W."/>
            <person name="Fan H.C."/>
            <person name="Wang J."/>
            <person name="Gui Y."/>
            <person name="Lee K.H."/>
            <person name="Betenbaugh M.J."/>
            <person name="Quake S.R."/>
            <person name="Famili I."/>
            <person name="Palsson B.O."/>
            <person name="Wang J."/>
        </authorList>
    </citation>
    <scope>NUCLEOTIDE SEQUENCE [LARGE SCALE GENOMIC DNA]</scope>
    <source>
        <strain evidence="2">CHO K1 cell line</strain>
    </source>
</reference>
<dbReference type="Proteomes" id="UP000001075">
    <property type="component" value="Unassembled WGS sequence"/>
</dbReference>